<evidence type="ECO:0000313" key="2">
    <source>
        <dbReference type="Proteomes" id="UP001357733"/>
    </source>
</evidence>
<proteinExistence type="predicted"/>
<dbReference type="Proteomes" id="UP001357733">
    <property type="component" value="Unassembled WGS sequence"/>
</dbReference>
<dbReference type="RefSeq" id="WP_324619658.1">
    <property type="nucleotide sequence ID" value="NZ_JAYKOT010000003.1"/>
</dbReference>
<accession>A0AAW9MY73</accession>
<comment type="caution">
    <text evidence="1">The sequence shown here is derived from an EMBL/GenBank/DDBJ whole genome shotgun (WGS) entry which is preliminary data.</text>
</comment>
<organism evidence="1 2">
    <name type="scientific">Citroniella saccharovorans</name>
    <dbReference type="NCBI Taxonomy" id="2053367"/>
    <lineage>
        <taxon>Bacteria</taxon>
        <taxon>Bacillati</taxon>
        <taxon>Bacillota</taxon>
        <taxon>Tissierellia</taxon>
        <taxon>Tissierellales</taxon>
        <taxon>Peptoniphilaceae</taxon>
        <taxon>Citroniella</taxon>
    </lineage>
</organism>
<dbReference type="AlphaFoldDB" id="A0AAW9MY73"/>
<name>A0AAW9MY73_9FIRM</name>
<evidence type="ECO:0000313" key="1">
    <source>
        <dbReference type="EMBL" id="MEB3429472.1"/>
    </source>
</evidence>
<gene>
    <name evidence="1" type="ORF">VLK81_05520</name>
</gene>
<reference evidence="1 2" key="1">
    <citation type="submission" date="2024-01" db="EMBL/GenBank/DDBJ databases">
        <title>Complete genome sequence of Citroniella saccharovorans strain M6.X9, isolated from human fecal sample.</title>
        <authorList>
            <person name="Cheng G."/>
            <person name="Westerholm M."/>
            <person name="Schnurer A."/>
        </authorList>
    </citation>
    <scope>NUCLEOTIDE SEQUENCE [LARGE SCALE GENOMIC DNA]</scope>
    <source>
        <strain evidence="1 2">DSM 29873</strain>
    </source>
</reference>
<dbReference type="EMBL" id="JAYKOT010000003">
    <property type="protein sequence ID" value="MEB3429472.1"/>
    <property type="molecule type" value="Genomic_DNA"/>
</dbReference>
<protein>
    <submittedName>
        <fullName evidence="1">Uncharacterized protein</fullName>
    </submittedName>
</protein>
<keyword evidence="2" id="KW-1185">Reference proteome</keyword>
<sequence>MVKVDKIYGTSYRSYWYTSYNAPADVFRATTTVTTIINRTVTAIK</sequence>